<evidence type="ECO:0000256" key="3">
    <source>
        <dbReference type="ARBA" id="ARBA00023163"/>
    </source>
</evidence>
<dbReference type="AlphaFoldDB" id="A0A1G2CSS3"/>
<accession>A0A1G2CSS3</accession>
<dbReference type="SUPFAM" id="SSF46785">
    <property type="entry name" value="Winged helix' DNA-binding domain"/>
    <property type="match status" value="1"/>
</dbReference>
<dbReference type="InterPro" id="IPR036388">
    <property type="entry name" value="WH-like_DNA-bd_sf"/>
</dbReference>
<dbReference type="Gene3D" id="1.10.10.10">
    <property type="entry name" value="Winged helix-like DNA-binding domain superfamily/Winged helix DNA-binding domain"/>
    <property type="match status" value="1"/>
</dbReference>
<dbReference type="InterPro" id="IPR001845">
    <property type="entry name" value="HTH_ArsR_DNA-bd_dom"/>
</dbReference>
<dbReference type="GO" id="GO:0003700">
    <property type="term" value="F:DNA-binding transcription factor activity"/>
    <property type="evidence" value="ECO:0007669"/>
    <property type="project" value="InterPro"/>
</dbReference>
<feature type="domain" description="HTH arsR-type" evidence="4">
    <location>
        <begin position="1"/>
        <end position="88"/>
    </location>
</feature>
<protein>
    <recommendedName>
        <fullName evidence="4">HTH arsR-type domain-containing protein</fullName>
    </recommendedName>
</protein>
<comment type="caution">
    <text evidence="5">The sequence shown here is derived from an EMBL/GenBank/DDBJ whole genome shotgun (WGS) entry which is preliminary data.</text>
</comment>
<dbReference type="Pfam" id="PF12840">
    <property type="entry name" value="HTH_20"/>
    <property type="match status" value="1"/>
</dbReference>
<proteinExistence type="predicted"/>
<keyword evidence="2" id="KW-0238">DNA-binding</keyword>
<dbReference type="InterPro" id="IPR036390">
    <property type="entry name" value="WH_DNA-bd_sf"/>
</dbReference>
<dbReference type="NCBIfam" id="NF033788">
    <property type="entry name" value="HTH_metalloreg"/>
    <property type="match status" value="1"/>
</dbReference>
<evidence type="ECO:0000259" key="4">
    <source>
        <dbReference type="PROSITE" id="PS50987"/>
    </source>
</evidence>
<dbReference type="PANTHER" id="PTHR33154:SF33">
    <property type="entry name" value="TRANSCRIPTIONAL REPRESSOR SDPR"/>
    <property type="match status" value="1"/>
</dbReference>
<dbReference type="InterPro" id="IPR051081">
    <property type="entry name" value="HTH_MetalResp_TranReg"/>
</dbReference>
<dbReference type="STRING" id="1798657.A2648_01650"/>
<name>A0A1G2CSS3_9BACT</name>
<dbReference type="PANTHER" id="PTHR33154">
    <property type="entry name" value="TRANSCRIPTIONAL REGULATOR, ARSR FAMILY"/>
    <property type="match status" value="1"/>
</dbReference>
<keyword evidence="1" id="KW-0805">Transcription regulation</keyword>
<sequence>MKEKEMERVLKALANKRRLAILRFIKKKKEATVGEITEEIRLSFKSVSKHLAVLAGADILEREQKSLQVFYRLSGNPSEGARRIIELL</sequence>
<evidence type="ECO:0000256" key="1">
    <source>
        <dbReference type="ARBA" id="ARBA00023015"/>
    </source>
</evidence>
<dbReference type="EMBL" id="MHLH01000006">
    <property type="protein sequence ID" value="OGZ04426.1"/>
    <property type="molecule type" value="Genomic_DNA"/>
</dbReference>
<evidence type="ECO:0000256" key="2">
    <source>
        <dbReference type="ARBA" id="ARBA00023125"/>
    </source>
</evidence>
<evidence type="ECO:0000313" key="5">
    <source>
        <dbReference type="EMBL" id="OGZ04426.1"/>
    </source>
</evidence>
<dbReference type="GO" id="GO:0003677">
    <property type="term" value="F:DNA binding"/>
    <property type="evidence" value="ECO:0007669"/>
    <property type="project" value="UniProtKB-KW"/>
</dbReference>
<dbReference type="SMART" id="SM00418">
    <property type="entry name" value="HTH_ARSR"/>
    <property type="match status" value="1"/>
</dbReference>
<dbReference type="PROSITE" id="PS50987">
    <property type="entry name" value="HTH_ARSR_2"/>
    <property type="match status" value="1"/>
</dbReference>
<evidence type="ECO:0000313" key="6">
    <source>
        <dbReference type="Proteomes" id="UP000178841"/>
    </source>
</evidence>
<keyword evidence="3" id="KW-0804">Transcription</keyword>
<dbReference type="Proteomes" id="UP000178841">
    <property type="component" value="Unassembled WGS sequence"/>
</dbReference>
<dbReference type="CDD" id="cd00090">
    <property type="entry name" value="HTH_ARSR"/>
    <property type="match status" value="1"/>
</dbReference>
<dbReference type="InterPro" id="IPR011991">
    <property type="entry name" value="ArsR-like_HTH"/>
</dbReference>
<organism evidence="5 6">
    <name type="scientific">Candidatus Lloydbacteria bacterium RIFCSPHIGHO2_01_FULL_41_20</name>
    <dbReference type="NCBI Taxonomy" id="1798657"/>
    <lineage>
        <taxon>Bacteria</taxon>
        <taxon>Candidatus Lloydiibacteriota</taxon>
    </lineage>
</organism>
<dbReference type="PRINTS" id="PR00778">
    <property type="entry name" value="HTHARSR"/>
</dbReference>
<gene>
    <name evidence="5" type="ORF">A2648_01650</name>
</gene>
<reference evidence="5 6" key="1">
    <citation type="journal article" date="2016" name="Nat. Commun.">
        <title>Thousands of microbial genomes shed light on interconnected biogeochemical processes in an aquifer system.</title>
        <authorList>
            <person name="Anantharaman K."/>
            <person name="Brown C.T."/>
            <person name="Hug L.A."/>
            <person name="Sharon I."/>
            <person name="Castelle C.J."/>
            <person name="Probst A.J."/>
            <person name="Thomas B.C."/>
            <person name="Singh A."/>
            <person name="Wilkins M.J."/>
            <person name="Karaoz U."/>
            <person name="Brodie E.L."/>
            <person name="Williams K.H."/>
            <person name="Hubbard S.S."/>
            <person name="Banfield J.F."/>
        </authorList>
    </citation>
    <scope>NUCLEOTIDE SEQUENCE [LARGE SCALE GENOMIC DNA]</scope>
</reference>